<dbReference type="InterPro" id="IPR050469">
    <property type="entry name" value="Diguanylate_Cyclase"/>
</dbReference>
<dbReference type="GO" id="GO:0052621">
    <property type="term" value="F:diguanylate cyclase activity"/>
    <property type="evidence" value="ECO:0007669"/>
    <property type="project" value="UniProtKB-EC"/>
</dbReference>
<dbReference type="SMART" id="SM00267">
    <property type="entry name" value="GGDEF"/>
    <property type="match status" value="1"/>
</dbReference>
<protein>
    <recommendedName>
        <fullName evidence="2">diguanylate cyclase</fullName>
        <ecNumber evidence="2">2.7.7.65</ecNumber>
    </recommendedName>
</protein>
<evidence type="ECO:0000256" key="3">
    <source>
        <dbReference type="ARBA" id="ARBA00022692"/>
    </source>
</evidence>
<keyword evidence="9" id="KW-0548">Nucleotidyltransferase</keyword>
<reference evidence="10" key="1">
    <citation type="journal article" date="2019" name="Int. J. Syst. Evol. Microbiol.">
        <title>The Global Catalogue of Microorganisms (GCM) 10K type strain sequencing project: providing services to taxonomists for standard genome sequencing and annotation.</title>
        <authorList>
            <consortium name="The Broad Institute Genomics Platform"/>
            <consortium name="The Broad Institute Genome Sequencing Center for Infectious Disease"/>
            <person name="Wu L."/>
            <person name="Ma J."/>
        </authorList>
    </citation>
    <scope>NUCLEOTIDE SEQUENCE [LARGE SCALE GENOMIC DNA]</scope>
    <source>
        <strain evidence="10">CECT 8472</strain>
    </source>
</reference>
<dbReference type="InterPro" id="IPR043128">
    <property type="entry name" value="Rev_trsase/Diguanyl_cyclase"/>
</dbReference>
<dbReference type="PROSITE" id="PS00092">
    <property type="entry name" value="N6_MTASE"/>
    <property type="match status" value="1"/>
</dbReference>
<evidence type="ECO:0000256" key="5">
    <source>
        <dbReference type="ARBA" id="ARBA00023136"/>
    </source>
</evidence>
<dbReference type="NCBIfam" id="TIGR00254">
    <property type="entry name" value="GGDEF"/>
    <property type="match status" value="1"/>
</dbReference>
<dbReference type="InterPro" id="IPR029095">
    <property type="entry name" value="NarX-like_N"/>
</dbReference>
<dbReference type="RefSeq" id="WP_382422185.1">
    <property type="nucleotide sequence ID" value="NZ_JBHSCW010000004.1"/>
</dbReference>
<evidence type="ECO:0000313" key="9">
    <source>
        <dbReference type="EMBL" id="MFC4351840.1"/>
    </source>
</evidence>
<dbReference type="Gene3D" id="3.30.70.270">
    <property type="match status" value="1"/>
</dbReference>
<dbReference type="InterPro" id="IPR029787">
    <property type="entry name" value="Nucleotide_cyclase"/>
</dbReference>
<dbReference type="PROSITE" id="PS50887">
    <property type="entry name" value="GGDEF"/>
    <property type="match status" value="1"/>
</dbReference>
<dbReference type="PANTHER" id="PTHR45138:SF9">
    <property type="entry name" value="DIGUANYLATE CYCLASE DGCM-RELATED"/>
    <property type="match status" value="1"/>
</dbReference>
<comment type="caution">
    <text evidence="9">The sequence shown here is derived from an EMBL/GenBank/DDBJ whole genome shotgun (WGS) entry which is preliminary data.</text>
</comment>
<keyword evidence="4 7" id="KW-1133">Transmembrane helix</keyword>
<feature type="transmembrane region" description="Helical" evidence="7">
    <location>
        <begin position="183"/>
        <end position="204"/>
    </location>
</feature>
<dbReference type="InterPro" id="IPR000160">
    <property type="entry name" value="GGDEF_dom"/>
</dbReference>
<dbReference type="Proteomes" id="UP001595799">
    <property type="component" value="Unassembled WGS sequence"/>
</dbReference>
<dbReference type="Pfam" id="PF13675">
    <property type="entry name" value="PilJ"/>
    <property type="match status" value="1"/>
</dbReference>
<organism evidence="9 10">
    <name type="scientific">Fodinicurvata halophila</name>
    <dbReference type="NCBI Taxonomy" id="1419723"/>
    <lineage>
        <taxon>Bacteria</taxon>
        <taxon>Pseudomonadati</taxon>
        <taxon>Pseudomonadota</taxon>
        <taxon>Alphaproteobacteria</taxon>
        <taxon>Rhodospirillales</taxon>
        <taxon>Rhodovibrionaceae</taxon>
        <taxon>Fodinicurvata</taxon>
    </lineage>
</organism>
<name>A0ABV8ULS7_9PROT</name>
<evidence type="ECO:0000259" key="8">
    <source>
        <dbReference type="PROSITE" id="PS50887"/>
    </source>
</evidence>
<evidence type="ECO:0000256" key="1">
    <source>
        <dbReference type="ARBA" id="ARBA00004141"/>
    </source>
</evidence>
<dbReference type="EC" id="2.7.7.65" evidence="2"/>
<comment type="subcellular location">
    <subcellularLocation>
        <location evidence="1">Membrane</location>
        <topology evidence="1">Multi-pass membrane protein</topology>
    </subcellularLocation>
</comment>
<dbReference type="EMBL" id="JBHSCW010000004">
    <property type="protein sequence ID" value="MFC4351840.1"/>
    <property type="molecule type" value="Genomic_DNA"/>
</dbReference>
<sequence>MDPLRDERRLANRYIAGLLIIVLLIAGAGFLIDRLVRAEHNTAEIIELAGRQQMLSQRITQLAFRYALADNRQEAHSLHGRLSVAAREMRRTHETLLKSPPAPGYADAADTIYFDPPYRLDARVRRFLGAVRGLLDAFDRRGLDSPYLEHLRDREGTLLLQGLERVVERHVQQSQIAMDRLQWVLWGLFATILLIIALLGILIFRPAVARLMARTLELHREAGTDPLTGSQNRRGFFTWAEALHQRLRRGGDRCALLLLDIDYFKAINDAHGHEAGDRVLTQVVETCGRNLRQHDVLGRLGGEEFAILLPGSTARGGYGVAEKLRELIEDLEVEVAGDRRVNCTVSVGVAELKVEDETPADAVARADAALYRAKQAGRNRVIIAEEDEQD</sequence>
<keyword evidence="10" id="KW-1185">Reference proteome</keyword>
<dbReference type="PANTHER" id="PTHR45138">
    <property type="entry name" value="REGULATORY COMPONENTS OF SENSORY TRANSDUCTION SYSTEM"/>
    <property type="match status" value="1"/>
</dbReference>
<dbReference type="InterPro" id="IPR002052">
    <property type="entry name" value="DNA_methylase_N6_adenine_CS"/>
</dbReference>
<evidence type="ECO:0000256" key="6">
    <source>
        <dbReference type="ARBA" id="ARBA00034247"/>
    </source>
</evidence>
<keyword evidence="5 7" id="KW-0472">Membrane</keyword>
<dbReference type="SUPFAM" id="SSF55073">
    <property type="entry name" value="Nucleotide cyclase"/>
    <property type="match status" value="1"/>
</dbReference>
<evidence type="ECO:0000313" key="10">
    <source>
        <dbReference type="Proteomes" id="UP001595799"/>
    </source>
</evidence>
<feature type="domain" description="GGDEF" evidence="8">
    <location>
        <begin position="252"/>
        <end position="386"/>
    </location>
</feature>
<keyword evidence="3 7" id="KW-0812">Transmembrane</keyword>
<comment type="catalytic activity">
    <reaction evidence="6">
        <text>2 GTP = 3',3'-c-di-GMP + 2 diphosphate</text>
        <dbReference type="Rhea" id="RHEA:24898"/>
        <dbReference type="ChEBI" id="CHEBI:33019"/>
        <dbReference type="ChEBI" id="CHEBI:37565"/>
        <dbReference type="ChEBI" id="CHEBI:58805"/>
        <dbReference type="EC" id="2.7.7.65"/>
    </reaction>
</comment>
<accession>A0ABV8ULS7</accession>
<evidence type="ECO:0000256" key="2">
    <source>
        <dbReference type="ARBA" id="ARBA00012528"/>
    </source>
</evidence>
<evidence type="ECO:0000256" key="4">
    <source>
        <dbReference type="ARBA" id="ARBA00022989"/>
    </source>
</evidence>
<proteinExistence type="predicted"/>
<feature type="transmembrane region" description="Helical" evidence="7">
    <location>
        <begin position="12"/>
        <end position="32"/>
    </location>
</feature>
<evidence type="ECO:0000256" key="7">
    <source>
        <dbReference type="SAM" id="Phobius"/>
    </source>
</evidence>
<gene>
    <name evidence="9" type="ORF">ACFOW6_09830</name>
</gene>
<dbReference type="CDD" id="cd01949">
    <property type="entry name" value="GGDEF"/>
    <property type="match status" value="1"/>
</dbReference>
<dbReference type="Pfam" id="PF00990">
    <property type="entry name" value="GGDEF"/>
    <property type="match status" value="1"/>
</dbReference>
<keyword evidence="9" id="KW-0808">Transferase</keyword>